<dbReference type="Pfam" id="PF02472">
    <property type="entry name" value="ExbD"/>
    <property type="match status" value="1"/>
</dbReference>
<keyword evidence="5 8" id="KW-1133">Transmembrane helix</keyword>
<dbReference type="InterPro" id="IPR003400">
    <property type="entry name" value="ExbD"/>
</dbReference>
<evidence type="ECO:0000313" key="9">
    <source>
        <dbReference type="EMBL" id="MCA9754214.1"/>
    </source>
</evidence>
<accession>A0A956NC10</accession>
<name>A0A956NC10_UNCEI</name>
<organism evidence="9 10">
    <name type="scientific">Eiseniibacteriota bacterium</name>
    <dbReference type="NCBI Taxonomy" id="2212470"/>
    <lineage>
        <taxon>Bacteria</taxon>
        <taxon>Candidatus Eiseniibacteriota</taxon>
    </lineage>
</organism>
<dbReference type="GO" id="GO:0022857">
    <property type="term" value="F:transmembrane transporter activity"/>
    <property type="evidence" value="ECO:0007669"/>
    <property type="project" value="InterPro"/>
</dbReference>
<evidence type="ECO:0000256" key="8">
    <source>
        <dbReference type="SAM" id="Phobius"/>
    </source>
</evidence>
<evidence type="ECO:0000256" key="7">
    <source>
        <dbReference type="RuleBase" id="RU003879"/>
    </source>
</evidence>
<dbReference type="EMBL" id="JAGQHS010000001">
    <property type="protein sequence ID" value="MCA9754214.1"/>
    <property type="molecule type" value="Genomic_DNA"/>
</dbReference>
<keyword evidence="7" id="KW-0653">Protein transport</keyword>
<evidence type="ECO:0000256" key="2">
    <source>
        <dbReference type="ARBA" id="ARBA00005811"/>
    </source>
</evidence>
<dbReference type="GO" id="GO:0005886">
    <property type="term" value="C:plasma membrane"/>
    <property type="evidence" value="ECO:0007669"/>
    <property type="project" value="UniProtKB-SubCell"/>
</dbReference>
<evidence type="ECO:0000256" key="4">
    <source>
        <dbReference type="ARBA" id="ARBA00022692"/>
    </source>
</evidence>
<evidence type="ECO:0000256" key="6">
    <source>
        <dbReference type="ARBA" id="ARBA00023136"/>
    </source>
</evidence>
<reference evidence="9" key="2">
    <citation type="journal article" date="2021" name="Microbiome">
        <title>Successional dynamics and alternative stable states in a saline activated sludge microbial community over 9 years.</title>
        <authorList>
            <person name="Wang Y."/>
            <person name="Ye J."/>
            <person name="Ju F."/>
            <person name="Liu L."/>
            <person name="Boyd J.A."/>
            <person name="Deng Y."/>
            <person name="Parks D.H."/>
            <person name="Jiang X."/>
            <person name="Yin X."/>
            <person name="Woodcroft B.J."/>
            <person name="Tyson G.W."/>
            <person name="Hugenholtz P."/>
            <person name="Polz M.F."/>
            <person name="Zhang T."/>
        </authorList>
    </citation>
    <scope>NUCLEOTIDE SEQUENCE</scope>
    <source>
        <strain evidence="9">HKST-UBA02</strain>
    </source>
</reference>
<evidence type="ECO:0000313" key="10">
    <source>
        <dbReference type="Proteomes" id="UP000739538"/>
    </source>
</evidence>
<keyword evidence="4 7" id="KW-0812">Transmembrane</keyword>
<reference evidence="9" key="1">
    <citation type="submission" date="2020-04" db="EMBL/GenBank/DDBJ databases">
        <authorList>
            <person name="Zhang T."/>
        </authorList>
    </citation>
    <scope>NUCLEOTIDE SEQUENCE</scope>
    <source>
        <strain evidence="9">HKST-UBA02</strain>
    </source>
</reference>
<proteinExistence type="inferred from homology"/>
<dbReference type="GO" id="GO:0015031">
    <property type="term" value="P:protein transport"/>
    <property type="evidence" value="ECO:0007669"/>
    <property type="project" value="UniProtKB-KW"/>
</dbReference>
<keyword evidence="7" id="KW-0813">Transport</keyword>
<evidence type="ECO:0000256" key="3">
    <source>
        <dbReference type="ARBA" id="ARBA00022475"/>
    </source>
</evidence>
<keyword evidence="3" id="KW-1003">Cell membrane</keyword>
<comment type="caution">
    <text evidence="9">The sequence shown here is derived from an EMBL/GenBank/DDBJ whole genome shotgun (WGS) entry which is preliminary data.</text>
</comment>
<feature type="transmembrane region" description="Helical" evidence="8">
    <location>
        <begin position="21"/>
        <end position="41"/>
    </location>
</feature>
<comment type="subcellular location">
    <subcellularLocation>
        <location evidence="1">Cell membrane</location>
        <topology evidence="1">Single-pass membrane protein</topology>
    </subcellularLocation>
    <subcellularLocation>
        <location evidence="7">Cell membrane</location>
        <topology evidence="7">Single-pass type II membrane protein</topology>
    </subcellularLocation>
</comment>
<dbReference type="Proteomes" id="UP000739538">
    <property type="component" value="Unassembled WGS sequence"/>
</dbReference>
<comment type="similarity">
    <text evidence="2 7">Belongs to the ExbD/TolR family.</text>
</comment>
<evidence type="ECO:0000256" key="5">
    <source>
        <dbReference type="ARBA" id="ARBA00022989"/>
    </source>
</evidence>
<sequence>MNFGGKREYLLKMESTAMSDIVFILLIFFLLSSNFMIQTGIEVDLPTEVAPKPIETREVVVTLTKEGDAFVNETRVGLDALEPALAGALEKAASKVVVIRGDQATLFGNVVQVMEMGQRAGAEGIAVATQASSGGDGNR</sequence>
<keyword evidence="6 8" id="KW-0472">Membrane</keyword>
<protein>
    <submittedName>
        <fullName evidence="9">Biopolymer transporter ExbD</fullName>
    </submittedName>
</protein>
<evidence type="ECO:0000256" key="1">
    <source>
        <dbReference type="ARBA" id="ARBA00004162"/>
    </source>
</evidence>
<gene>
    <name evidence="9" type="ORF">KDA27_00315</name>
</gene>
<dbReference type="PANTHER" id="PTHR30558">
    <property type="entry name" value="EXBD MEMBRANE COMPONENT OF PMF-DRIVEN MACROMOLECULE IMPORT SYSTEM"/>
    <property type="match status" value="1"/>
</dbReference>
<dbReference type="Gene3D" id="3.30.420.270">
    <property type="match status" value="1"/>
</dbReference>
<dbReference type="AlphaFoldDB" id="A0A956NC10"/>